<keyword evidence="2" id="KW-0472">Membrane</keyword>
<dbReference type="InterPro" id="IPR051276">
    <property type="entry name" value="Saccharopine_DH-like_oxidrdct"/>
</dbReference>
<evidence type="ECO:0000313" key="5">
    <source>
        <dbReference type="Proteomes" id="UP000818624"/>
    </source>
</evidence>
<dbReference type="SUPFAM" id="SSF51735">
    <property type="entry name" value="NAD(P)-binding Rossmann-fold domains"/>
    <property type="match status" value="1"/>
</dbReference>
<comment type="similarity">
    <text evidence="1">Belongs to the saccharopine dehydrogenase family.</text>
</comment>
<feature type="domain" description="Saccharopine dehydrogenase NADP binding" evidence="3">
    <location>
        <begin position="8"/>
        <end position="140"/>
    </location>
</feature>
<evidence type="ECO:0000256" key="1">
    <source>
        <dbReference type="ARBA" id="ARBA00038048"/>
    </source>
</evidence>
<dbReference type="PANTHER" id="PTHR12286">
    <property type="entry name" value="SACCHAROPINE DEHYDROGENASE-LIKE OXIDOREDUCTASE"/>
    <property type="match status" value="1"/>
</dbReference>
<evidence type="ECO:0000313" key="4">
    <source>
        <dbReference type="EMBL" id="WFD48321.1"/>
    </source>
</evidence>
<dbReference type="Pfam" id="PF03435">
    <property type="entry name" value="Sacchrp_dh_NADP"/>
    <property type="match status" value="1"/>
</dbReference>
<dbReference type="PANTHER" id="PTHR12286:SF5">
    <property type="entry name" value="SACCHAROPINE DEHYDROGENASE-LIKE OXIDOREDUCTASE"/>
    <property type="match status" value="1"/>
</dbReference>
<protein>
    <recommendedName>
        <fullName evidence="3">Saccharopine dehydrogenase NADP binding domain-containing protein</fullName>
    </recommendedName>
</protein>
<gene>
    <name evidence="4" type="ORF">GLX27_002990</name>
</gene>
<keyword evidence="2" id="KW-0812">Transmembrane</keyword>
<sequence length="424" mass="46029">MSAPPFDVTVYGATGFTGKLISQYLATHPEAPKLVLAGRNPEKLQATLNQLHGLSKERLETITLVQATVDNKQSLAHLARTSKVLINAAGPYTLHGGFDIAQAVTEAGNAYLDLTGETSLYARMVEKLHPIAKQNKAIIVPSAGFDSLPFDLATFLAVEEVKKVAGVESAVSKVLVGYRLRASVSGGTVYSGLVACEEDPTSLRNDRPYWFSPVKGTQVRAGTMPRFMPQFGKYGTEIMLSAHNTRIVNRTWGLLEESHVPIRYGPNFQYEEGLVIPSYILALFMTMFLHVFAFLLEHCTFVVRLMSKFIPPGSGPSIEEQLKGYVELRALAFGQDGKTKGLSTFYTKGDPGYLKTAAFISEAGLSIALNPELLSPLAQQGGVLTPAILGTEILRDRLTKFAGVSIHATDVTHAENIPKVFARG</sequence>
<organism evidence="4 5">
    <name type="scientific">Malassezia furfur</name>
    <name type="common">Pityriasis versicolor infection agent</name>
    <name type="synonym">Pityrosporum furfur</name>
    <dbReference type="NCBI Taxonomy" id="55194"/>
    <lineage>
        <taxon>Eukaryota</taxon>
        <taxon>Fungi</taxon>
        <taxon>Dikarya</taxon>
        <taxon>Basidiomycota</taxon>
        <taxon>Ustilaginomycotina</taxon>
        <taxon>Malasseziomycetes</taxon>
        <taxon>Malasseziales</taxon>
        <taxon>Malasseziaceae</taxon>
        <taxon>Malassezia</taxon>
    </lineage>
</organism>
<keyword evidence="2" id="KW-1133">Transmembrane helix</keyword>
<dbReference type="Gene3D" id="3.40.50.720">
    <property type="entry name" value="NAD(P)-binding Rossmann-like Domain"/>
    <property type="match status" value="1"/>
</dbReference>
<reference evidence="4 5" key="1">
    <citation type="journal article" date="2020" name="Elife">
        <title>Loss of centromere function drives karyotype evolution in closely related Malassezia species.</title>
        <authorList>
            <person name="Sankaranarayanan S.R."/>
            <person name="Ianiri G."/>
            <person name="Coelho M.A."/>
            <person name="Reza M.H."/>
            <person name="Thimmappa B.C."/>
            <person name="Ganguly P."/>
            <person name="Vadnala R.N."/>
            <person name="Sun S."/>
            <person name="Siddharthan R."/>
            <person name="Tellgren-Roth C."/>
            <person name="Dawson T.L."/>
            <person name="Heitman J."/>
            <person name="Sanyal K."/>
        </authorList>
    </citation>
    <scope>NUCLEOTIDE SEQUENCE [LARGE SCALE GENOMIC DNA]</scope>
    <source>
        <strain evidence="4">CBS14141</strain>
    </source>
</reference>
<feature type="transmembrane region" description="Helical" evidence="2">
    <location>
        <begin position="276"/>
        <end position="296"/>
    </location>
</feature>
<dbReference type="InterPro" id="IPR036291">
    <property type="entry name" value="NAD(P)-bd_dom_sf"/>
</dbReference>
<name>A0ABY8ES44_MALFU</name>
<accession>A0ABY8ES44</accession>
<dbReference type="InterPro" id="IPR005097">
    <property type="entry name" value="Sacchrp_dh_NADP-bd"/>
</dbReference>
<dbReference type="EMBL" id="CP046236">
    <property type="protein sequence ID" value="WFD48321.1"/>
    <property type="molecule type" value="Genomic_DNA"/>
</dbReference>
<proteinExistence type="inferred from homology"/>
<dbReference type="Proteomes" id="UP000818624">
    <property type="component" value="Chromosome 3"/>
</dbReference>
<keyword evidence="5" id="KW-1185">Reference proteome</keyword>
<evidence type="ECO:0000256" key="2">
    <source>
        <dbReference type="SAM" id="Phobius"/>
    </source>
</evidence>
<evidence type="ECO:0000259" key="3">
    <source>
        <dbReference type="Pfam" id="PF03435"/>
    </source>
</evidence>